<dbReference type="PANTHER" id="PTHR43329">
    <property type="entry name" value="EPOXIDE HYDROLASE"/>
    <property type="match status" value="1"/>
</dbReference>
<dbReference type="InterPro" id="IPR000639">
    <property type="entry name" value="Epox_hydrolase-like"/>
</dbReference>
<dbReference type="PRINTS" id="PR00412">
    <property type="entry name" value="EPOXHYDRLASE"/>
</dbReference>
<evidence type="ECO:0000313" key="4">
    <source>
        <dbReference type="Proteomes" id="UP001595462"/>
    </source>
</evidence>
<dbReference type="Gene3D" id="3.40.50.1820">
    <property type="entry name" value="alpha/beta hydrolase"/>
    <property type="match status" value="1"/>
</dbReference>
<protein>
    <submittedName>
        <fullName evidence="3">Alpha/beta fold hydrolase</fullName>
    </submittedName>
</protein>
<organism evidence="3 4">
    <name type="scientific">Salinisphaera aquimarina</name>
    <dbReference type="NCBI Taxonomy" id="2094031"/>
    <lineage>
        <taxon>Bacteria</taxon>
        <taxon>Pseudomonadati</taxon>
        <taxon>Pseudomonadota</taxon>
        <taxon>Gammaproteobacteria</taxon>
        <taxon>Salinisphaerales</taxon>
        <taxon>Salinisphaeraceae</taxon>
        <taxon>Salinisphaera</taxon>
    </lineage>
</organism>
<sequence>MNAHAFEDRVIPAMPAIEPVTFWQHAQHGYAQIGEFKLHYVEGGAGKPVLLVPGWPQSWYAWRHVMPALAATGRRVIAVDPRGLGDSDKPDHGYDLATAARDLHELAEHLELLSSGPLDVAGHDIGAWIGYAWAADWPNDIGRLALYDAALPGITPAGPAGTPAEEANIRTWHFGFNRLNDLPELLVEGREKVYLDWLFKAKMLNPAAITDADLDEYTRVFSAPGAAKAGFDYYRALFNNGGLERNRERGTRRLSMPVMAWGASGGVGNILLDTLKNVADDVVGGTIEACGHYLPEEAPDVVIDQLIAFFADQPA</sequence>
<dbReference type="InterPro" id="IPR029058">
    <property type="entry name" value="AB_hydrolase_fold"/>
</dbReference>
<proteinExistence type="predicted"/>
<dbReference type="InterPro" id="IPR000073">
    <property type="entry name" value="AB_hydrolase_1"/>
</dbReference>
<accession>A0ABV7ETT8</accession>
<dbReference type="GO" id="GO:0016787">
    <property type="term" value="F:hydrolase activity"/>
    <property type="evidence" value="ECO:0007669"/>
    <property type="project" value="UniProtKB-KW"/>
</dbReference>
<evidence type="ECO:0000313" key="3">
    <source>
        <dbReference type="EMBL" id="MFC3105336.1"/>
    </source>
</evidence>
<feature type="domain" description="AB hydrolase-1" evidence="2">
    <location>
        <begin position="47"/>
        <end position="157"/>
    </location>
</feature>
<dbReference type="Pfam" id="PF00561">
    <property type="entry name" value="Abhydrolase_1"/>
    <property type="match status" value="1"/>
</dbReference>
<keyword evidence="1 3" id="KW-0378">Hydrolase</keyword>
<dbReference type="Proteomes" id="UP001595462">
    <property type="component" value="Unassembled WGS sequence"/>
</dbReference>
<evidence type="ECO:0000256" key="1">
    <source>
        <dbReference type="ARBA" id="ARBA00022801"/>
    </source>
</evidence>
<name>A0ABV7ETT8_9GAMM</name>
<comment type="caution">
    <text evidence="3">The sequence shown here is derived from an EMBL/GenBank/DDBJ whole genome shotgun (WGS) entry which is preliminary data.</text>
</comment>
<reference evidence="4" key="1">
    <citation type="journal article" date="2019" name="Int. J. Syst. Evol. Microbiol.">
        <title>The Global Catalogue of Microorganisms (GCM) 10K type strain sequencing project: providing services to taxonomists for standard genome sequencing and annotation.</title>
        <authorList>
            <consortium name="The Broad Institute Genomics Platform"/>
            <consortium name="The Broad Institute Genome Sequencing Center for Infectious Disease"/>
            <person name="Wu L."/>
            <person name="Ma J."/>
        </authorList>
    </citation>
    <scope>NUCLEOTIDE SEQUENCE [LARGE SCALE GENOMIC DNA]</scope>
    <source>
        <strain evidence="4">KCTC 52640</strain>
    </source>
</reference>
<dbReference type="SUPFAM" id="SSF53474">
    <property type="entry name" value="alpha/beta-Hydrolases"/>
    <property type="match status" value="1"/>
</dbReference>
<dbReference type="EMBL" id="JBHRSS010000008">
    <property type="protein sequence ID" value="MFC3105336.1"/>
    <property type="molecule type" value="Genomic_DNA"/>
</dbReference>
<dbReference type="RefSeq" id="WP_380690893.1">
    <property type="nucleotide sequence ID" value="NZ_JBHRSS010000008.1"/>
</dbReference>
<evidence type="ECO:0000259" key="2">
    <source>
        <dbReference type="Pfam" id="PF00561"/>
    </source>
</evidence>
<gene>
    <name evidence="3" type="ORF">ACFOSU_15755</name>
</gene>
<keyword evidence="4" id="KW-1185">Reference proteome</keyword>